<evidence type="ECO:0000256" key="1">
    <source>
        <dbReference type="SAM" id="Phobius"/>
    </source>
</evidence>
<keyword evidence="1" id="KW-1133">Transmembrane helix</keyword>
<feature type="transmembrane region" description="Helical" evidence="1">
    <location>
        <begin position="15"/>
        <end position="36"/>
    </location>
</feature>
<reference evidence="2 3" key="1">
    <citation type="submission" date="2019-06" db="EMBL/GenBank/DDBJ databases">
        <title>An operon consisting of a P-type ATPase gene and a transcriptional regular gene given the different cadmium resistance in Bacillus vietamensis 151-6 and Bacillus marisflavi 151-25.</title>
        <authorList>
            <person name="Yu X."/>
        </authorList>
    </citation>
    <scope>NUCLEOTIDE SEQUENCE [LARGE SCALE GENOMIC DNA]</scope>
    <source>
        <strain evidence="2 3">151-6</strain>
    </source>
</reference>
<dbReference type="Pfam" id="PF20136">
    <property type="entry name" value="DUF6526"/>
    <property type="match status" value="1"/>
</dbReference>
<protein>
    <submittedName>
        <fullName evidence="2">Uncharacterized protein</fullName>
    </submittedName>
</protein>
<accession>A0A6I6UNE8</accession>
<name>A0A6I6UNE8_9BACI</name>
<sequence length="142" mass="16411">MKQQNYENHSKVDPVFHVGIALSALVTLILTIIFFVKNVGTETLLSFILLLVVITLILVGVRLRTYALQVQDRVIRTEEQFRYYRLTGKDLDGRLSLKQIIALRFAPDEEFPVLVERTLAENLTPNDIKKAVQNWRADHHRV</sequence>
<keyword evidence="1" id="KW-0812">Transmembrane</keyword>
<organism evidence="2 3">
    <name type="scientific">Rossellomorea vietnamensis</name>
    <dbReference type="NCBI Taxonomy" id="218284"/>
    <lineage>
        <taxon>Bacteria</taxon>
        <taxon>Bacillati</taxon>
        <taxon>Bacillota</taxon>
        <taxon>Bacilli</taxon>
        <taxon>Bacillales</taxon>
        <taxon>Bacillaceae</taxon>
        <taxon>Rossellomorea</taxon>
    </lineage>
</organism>
<dbReference type="Proteomes" id="UP000465062">
    <property type="component" value="Chromosome"/>
</dbReference>
<dbReference type="RefSeq" id="WP_061809154.1">
    <property type="nucleotide sequence ID" value="NZ_CP047394.1"/>
</dbReference>
<feature type="transmembrane region" description="Helical" evidence="1">
    <location>
        <begin position="43"/>
        <end position="63"/>
    </location>
</feature>
<proteinExistence type="predicted"/>
<gene>
    <name evidence="2" type="ORF">FHE72_03505</name>
</gene>
<evidence type="ECO:0000313" key="2">
    <source>
        <dbReference type="EMBL" id="QHE60202.1"/>
    </source>
</evidence>
<dbReference type="EMBL" id="CP047394">
    <property type="protein sequence ID" value="QHE60202.1"/>
    <property type="molecule type" value="Genomic_DNA"/>
</dbReference>
<evidence type="ECO:0000313" key="3">
    <source>
        <dbReference type="Proteomes" id="UP000465062"/>
    </source>
</evidence>
<dbReference type="KEGG" id="bvq:FHE72_03505"/>
<dbReference type="AlphaFoldDB" id="A0A6I6UNE8"/>
<dbReference type="InterPro" id="IPR045385">
    <property type="entry name" value="DUF6526"/>
</dbReference>
<keyword evidence="1" id="KW-0472">Membrane</keyword>